<reference evidence="7" key="1">
    <citation type="submission" date="2022-11" db="UniProtKB">
        <authorList>
            <consortium name="EnsemblMetazoa"/>
        </authorList>
    </citation>
    <scope>IDENTIFICATION</scope>
</reference>
<feature type="compositionally biased region" description="Basic and acidic residues" evidence="6">
    <location>
        <begin position="115"/>
        <end position="126"/>
    </location>
</feature>
<dbReference type="PANTHER" id="PTHR47980">
    <property type="entry name" value="LD44762P"/>
    <property type="match status" value="1"/>
</dbReference>
<dbReference type="RefSeq" id="XP_038057646.1">
    <property type="nucleotide sequence ID" value="XM_038201718.1"/>
</dbReference>
<dbReference type="Pfam" id="PF00071">
    <property type="entry name" value="Ras"/>
    <property type="match status" value="1"/>
</dbReference>
<dbReference type="GO" id="GO:0005525">
    <property type="term" value="F:GTP binding"/>
    <property type="evidence" value="ECO:0007669"/>
    <property type="project" value="UniProtKB-KW"/>
</dbReference>
<dbReference type="PRINTS" id="PR00449">
    <property type="entry name" value="RASTRNSFRMNG"/>
</dbReference>
<dbReference type="InterPro" id="IPR005225">
    <property type="entry name" value="Small_GTP-bd"/>
</dbReference>
<proteinExistence type="inferred from homology"/>
<keyword evidence="2" id="KW-0547">Nucleotide-binding</keyword>
<dbReference type="InterPro" id="IPR050305">
    <property type="entry name" value="Small_GTPase_Rab"/>
</dbReference>
<protein>
    <submittedName>
        <fullName evidence="7">Uncharacterized protein</fullName>
    </submittedName>
</protein>
<dbReference type="PROSITE" id="PS51420">
    <property type="entry name" value="RHO"/>
    <property type="match status" value="1"/>
</dbReference>
<feature type="region of interest" description="Disordered" evidence="6">
    <location>
        <begin position="1"/>
        <end position="20"/>
    </location>
</feature>
<keyword evidence="5" id="KW-0636">Prenylation</keyword>
<feature type="compositionally biased region" description="Polar residues" evidence="6">
    <location>
        <begin position="1"/>
        <end position="12"/>
    </location>
</feature>
<dbReference type="PROSITE" id="PS51421">
    <property type="entry name" value="RAS"/>
    <property type="match status" value="1"/>
</dbReference>
<dbReference type="InterPro" id="IPR001806">
    <property type="entry name" value="Small_GTPase"/>
</dbReference>
<dbReference type="PROSITE" id="PS51419">
    <property type="entry name" value="RAB"/>
    <property type="match status" value="1"/>
</dbReference>
<dbReference type="SMART" id="SM00174">
    <property type="entry name" value="RHO"/>
    <property type="match status" value="1"/>
</dbReference>
<sequence length="425" mass="47179">MFSYSPHTNIVSTKRAPPQNDKLRIECARARNGTTTSHPVFLQNGSSHPCHPSNHMNGQVVSDRRPVLGPGYKIVEPPQEILPRRSKMTPSPDPTGVKTAHKTTVRFNVSSLPNSHDDSLRSESRTVSKPKLMRSQSTQTEAPHRSEKPPILSRSPSAPPIICYHAEEPVIRARGAFKRASWSARGRYSDSSSTEGGDVGSDSADSSFSVVTARRNPAEELPLSAILIGDSGTGKTCLVARLADNVFVENYDVTVGIDFNIARFDLPDGRPIRLQLWDTAGQEKYRAITSMYYRKAMGVVLVYDVTRRESLDNILNVWRKEVEKYAESDVALMLVGNKMDLDDYRTITTRVGAKVASQLGAIFYEVSAKEDLNIQSAFQAFADDIIENVYSKRNPCLSLSAVHLDHSNHDRNKNEKKTRSTCNCS</sequence>
<dbReference type="OrthoDB" id="10351441at2759"/>
<dbReference type="SMART" id="SM00173">
    <property type="entry name" value="RAS"/>
    <property type="match status" value="1"/>
</dbReference>
<keyword evidence="3" id="KW-0342">GTP-binding</keyword>
<name>A0A914A1Y7_PATMI</name>
<dbReference type="SUPFAM" id="SSF52540">
    <property type="entry name" value="P-loop containing nucleoside triphosphate hydrolases"/>
    <property type="match status" value="1"/>
</dbReference>
<evidence type="ECO:0000313" key="8">
    <source>
        <dbReference type="Proteomes" id="UP000887568"/>
    </source>
</evidence>
<dbReference type="Proteomes" id="UP000887568">
    <property type="component" value="Unplaced"/>
</dbReference>
<dbReference type="FunFam" id="3.40.50.300:FF:001129">
    <property type="entry name" value="ras-related protein Rab-44 isoform X2"/>
    <property type="match status" value="1"/>
</dbReference>
<dbReference type="RefSeq" id="XP_038057644.1">
    <property type="nucleotide sequence ID" value="XM_038201716.1"/>
</dbReference>
<dbReference type="EnsemblMetazoa" id="XM_038201716.1">
    <property type="protein sequence ID" value="XP_038057644.1"/>
    <property type="gene ID" value="LOC119729182"/>
</dbReference>
<dbReference type="GO" id="GO:0003924">
    <property type="term" value="F:GTPase activity"/>
    <property type="evidence" value="ECO:0007669"/>
    <property type="project" value="InterPro"/>
</dbReference>
<dbReference type="RefSeq" id="XP_038057647.1">
    <property type="nucleotide sequence ID" value="XM_038201719.1"/>
</dbReference>
<feature type="region of interest" description="Disordered" evidence="6">
    <location>
        <begin position="184"/>
        <end position="205"/>
    </location>
</feature>
<evidence type="ECO:0000256" key="6">
    <source>
        <dbReference type="SAM" id="MobiDB-lite"/>
    </source>
</evidence>
<evidence type="ECO:0000256" key="2">
    <source>
        <dbReference type="ARBA" id="ARBA00022741"/>
    </source>
</evidence>
<evidence type="ECO:0000256" key="4">
    <source>
        <dbReference type="ARBA" id="ARBA00023288"/>
    </source>
</evidence>
<accession>A0A914A1Y7</accession>
<feature type="region of interest" description="Disordered" evidence="6">
    <location>
        <begin position="109"/>
        <end position="158"/>
    </location>
</feature>
<dbReference type="OMA" id="CITESIN"/>
<evidence type="ECO:0000256" key="1">
    <source>
        <dbReference type="ARBA" id="ARBA00006270"/>
    </source>
</evidence>
<dbReference type="RefSeq" id="XP_038057648.1">
    <property type="nucleotide sequence ID" value="XM_038201720.1"/>
</dbReference>
<dbReference type="EnsemblMetazoa" id="XM_038201718.1">
    <property type="protein sequence ID" value="XP_038057646.1"/>
    <property type="gene ID" value="LOC119729182"/>
</dbReference>
<dbReference type="CDD" id="cd00154">
    <property type="entry name" value="Rab"/>
    <property type="match status" value="1"/>
</dbReference>
<dbReference type="Gene3D" id="3.40.50.300">
    <property type="entry name" value="P-loop containing nucleotide triphosphate hydrolases"/>
    <property type="match status" value="1"/>
</dbReference>
<dbReference type="RefSeq" id="XP_038057645.1">
    <property type="nucleotide sequence ID" value="XM_038201717.1"/>
</dbReference>
<keyword evidence="8" id="KW-1185">Reference proteome</keyword>
<dbReference type="EnsemblMetazoa" id="XM_038201719.1">
    <property type="protein sequence ID" value="XP_038057647.1"/>
    <property type="gene ID" value="LOC119729182"/>
</dbReference>
<dbReference type="InterPro" id="IPR027417">
    <property type="entry name" value="P-loop_NTPase"/>
</dbReference>
<evidence type="ECO:0000313" key="7">
    <source>
        <dbReference type="EnsemblMetazoa" id="XP_038057644.1"/>
    </source>
</evidence>
<dbReference type="AlphaFoldDB" id="A0A914A1Y7"/>
<keyword evidence="4" id="KW-0449">Lipoprotein</keyword>
<dbReference type="NCBIfam" id="TIGR00231">
    <property type="entry name" value="small_GTP"/>
    <property type="match status" value="1"/>
</dbReference>
<evidence type="ECO:0000256" key="3">
    <source>
        <dbReference type="ARBA" id="ARBA00023134"/>
    </source>
</evidence>
<dbReference type="SMART" id="SM00175">
    <property type="entry name" value="RAB"/>
    <property type="match status" value="1"/>
</dbReference>
<dbReference type="EnsemblMetazoa" id="XM_038201717.1">
    <property type="protein sequence ID" value="XP_038057645.1"/>
    <property type="gene ID" value="LOC119729182"/>
</dbReference>
<dbReference type="SMART" id="SM00176">
    <property type="entry name" value="RAN"/>
    <property type="match status" value="1"/>
</dbReference>
<dbReference type="EnsemblMetazoa" id="XM_038201720.1">
    <property type="protein sequence ID" value="XP_038057648.1"/>
    <property type="gene ID" value="LOC119729182"/>
</dbReference>
<evidence type="ECO:0000256" key="5">
    <source>
        <dbReference type="ARBA" id="ARBA00023289"/>
    </source>
</evidence>
<organism evidence="7 8">
    <name type="scientific">Patiria miniata</name>
    <name type="common">Bat star</name>
    <name type="synonym">Asterina miniata</name>
    <dbReference type="NCBI Taxonomy" id="46514"/>
    <lineage>
        <taxon>Eukaryota</taxon>
        <taxon>Metazoa</taxon>
        <taxon>Echinodermata</taxon>
        <taxon>Eleutherozoa</taxon>
        <taxon>Asterozoa</taxon>
        <taxon>Asteroidea</taxon>
        <taxon>Valvatacea</taxon>
        <taxon>Valvatida</taxon>
        <taxon>Asterinidae</taxon>
        <taxon>Patiria</taxon>
    </lineage>
</organism>
<comment type="similarity">
    <text evidence="1">Belongs to the small GTPase superfamily. Rab family.</text>
</comment>
<dbReference type="GeneID" id="119729182"/>